<reference evidence="1 2" key="1">
    <citation type="submission" date="2018-05" db="EMBL/GenBank/DDBJ databases">
        <title>genome sequencing of Nitrosopumilus sp. NM25.</title>
        <authorList>
            <person name="Mori K."/>
            <person name="Nakagawa T."/>
        </authorList>
    </citation>
    <scope>NUCLEOTIDE SEQUENCE [LARGE SCALE GENOMIC DNA]</scope>
    <source>
        <strain evidence="1 2">NM25</strain>
    </source>
</reference>
<sequence length="100" mass="11240">MSIRKPVIKKPKTPKIKKPLISKRKKIVKKLPTLSIGRVKTKVSNKKSVIHKKTNSKIPRGTCYAEENCKGVILRKVTKTQCRNEGGKSWKKAGGTCEKL</sequence>
<dbReference type="AlphaFoldDB" id="A0A2S2KPV3"/>
<protein>
    <submittedName>
        <fullName evidence="1">Uncharacterized protein</fullName>
    </submittedName>
</protein>
<dbReference type="RefSeq" id="WP_109876151.1">
    <property type="nucleotide sequence ID" value="NZ_AP026695.1"/>
</dbReference>
<organism evidence="1 2">
    <name type="scientific">Nitrosopumilus zosterae</name>
    <dbReference type="NCBI Taxonomy" id="718286"/>
    <lineage>
        <taxon>Archaea</taxon>
        <taxon>Nitrososphaerota</taxon>
        <taxon>Nitrososphaeria</taxon>
        <taxon>Nitrosopumilales</taxon>
        <taxon>Nitrosopumilaceae</taxon>
        <taxon>Nitrosopumilus</taxon>
    </lineage>
</organism>
<dbReference type="OrthoDB" id="3347at2157"/>
<dbReference type="EMBL" id="BGKI01000001">
    <property type="protein sequence ID" value="GBH33505.1"/>
    <property type="molecule type" value="Genomic_DNA"/>
</dbReference>
<evidence type="ECO:0000313" key="2">
    <source>
        <dbReference type="Proteomes" id="UP000245829"/>
    </source>
</evidence>
<comment type="caution">
    <text evidence="1">The sequence shown here is derived from an EMBL/GenBank/DDBJ whole genome shotgun (WGS) entry which is preliminary data.</text>
</comment>
<dbReference type="Proteomes" id="UP000245829">
    <property type="component" value="Unassembled WGS sequence"/>
</dbReference>
<name>A0A2S2KPV3_9ARCH</name>
<dbReference type="GeneID" id="76209633"/>
<gene>
    <name evidence="1" type="ORF">NZNM25_02960</name>
</gene>
<evidence type="ECO:0000313" key="1">
    <source>
        <dbReference type="EMBL" id="GBH33505.1"/>
    </source>
</evidence>
<proteinExistence type="predicted"/>
<accession>A0A2S2KPV3</accession>
<keyword evidence="2" id="KW-1185">Reference proteome</keyword>